<accession>A0A2H0LMR3</accession>
<evidence type="ECO:0000256" key="1">
    <source>
        <dbReference type="ARBA" id="ARBA00023196"/>
    </source>
</evidence>
<dbReference type="GO" id="GO:0015986">
    <property type="term" value="P:proton motive force-driven ATP synthesis"/>
    <property type="evidence" value="ECO:0007669"/>
    <property type="project" value="InterPro"/>
</dbReference>
<keyword evidence="1" id="KW-0139">CF(1)</keyword>
<dbReference type="Pfam" id="PF02823">
    <property type="entry name" value="ATP-synt_DE_N"/>
    <property type="match status" value="1"/>
</dbReference>
<dbReference type="Proteomes" id="UP000230859">
    <property type="component" value="Unassembled WGS sequence"/>
</dbReference>
<protein>
    <recommendedName>
        <fullName evidence="2">ATP synthase F1 complex delta/epsilon subunit N-terminal domain-containing protein</fullName>
    </recommendedName>
</protein>
<keyword evidence="1" id="KW-0066">ATP synthesis</keyword>
<dbReference type="InterPro" id="IPR036771">
    <property type="entry name" value="ATPsynth_dsu/esu_N"/>
</dbReference>
<comment type="caution">
    <text evidence="3">The sequence shown here is derived from an EMBL/GenBank/DDBJ whole genome shotgun (WGS) entry which is preliminary data.</text>
</comment>
<dbReference type="EMBL" id="PCVY01000076">
    <property type="protein sequence ID" value="PIQ84964.1"/>
    <property type="molecule type" value="Genomic_DNA"/>
</dbReference>
<gene>
    <name evidence="3" type="ORF">COV74_10195</name>
</gene>
<sequence>MAKAKVEKRPTFRLQVMSLRRILFDAEVEEAHMFGDEGEYDLLPYHYPLMGALPEGEIKVKGHGGVPLRAGVVMFQNNRCIVIIEEKES</sequence>
<name>A0A2H0LMR3_9BACT</name>
<dbReference type="InterPro" id="IPR020546">
    <property type="entry name" value="ATP_synth_F1_dsu/esu_N"/>
</dbReference>
<proteinExistence type="predicted"/>
<dbReference type="AlphaFoldDB" id="A0A2H0LMR3"/>
<evidence type="ECO:0000313" key="4">
    <source>
        <dbReference type="Proteomes" id="UP000230859"/>
    </source>
</evidence>
<reference evidence="3 4" key="1">
    <citation type="submission" date="2017-09" db="EMBL/GenBank/DDBJ databases">
        <title>Depth-based differentiation of microbial function through sediment-hosted aquifers and enrichment of novel symbionts in the deep terrestrial subsurface.</title>
        <authorList>
            <person name="Probst A.J."/>
            <person name="Ladd B."/>
            <person name="Jarett J.K."/>
            <person name="Geller-Mcgrath D.E."/>
            <person name="Sieber C.M."/>
            <person name="Emerson J.B."/>
            <person name="Anantharaman K."/>
            <person name="Thomas B.C."/>
            <person name="Malmstrom R."/>
            <person name="Stieglmeier M."/>
            <person name="Klingl A."/>
            <person name="Woyke T."/>
            <person name="Ryan C.M."/>
            <person name="Banfield J.F."/>
        </authorList>
    </citation>
    <scope>NUCLEOTIDE SEQUENCE [LARGE SCALE GENOMIC DNA]</scope>
    <source>
        <strain evidence="3">CG11_big_fil_rev_8_21_14_0_20_45_26</strain>
    </source>
</reference>
<evidence type="ECO:0000313" key="3">
    <source>
        <dbReference type="EMBL" id="PIQ84964.1"/>
    </source>
</evidence>
<evidence type="ECO:0000259" key="2">
    <source>
        <dbReference type="Pfam" id="PF02823"/>
    </source>
</evidence>
<dbReference type="GO" id="GO:0045259">
    <property type="term" value="C:proton-transporting ATP synthase complex"/>
    <property type="evidence" value="ECO:0007669"/>
    <property type="project" value="UniProtKB-KW"/>
</dbReference>
<feature type="domain" description="ATP synthase F1 complex delta/epsilon subunit N-terminal" evidence="2">
    <location>
        <begin position="12"/>
        <end position="85"/>
    </location>
</feature>
<dbReference type="SUPFAM" id="SSF51344">
    <property type="entry name" value="Epsilon subunit of F1F0-ATP synthase N-terminal domain"/>
    <property type="match status" value="1"/>
</dbReference>
<organism evidence="3 4">
    <name type="scientific">Candidatus Abzuiibacterium crystallinum</name>
    <dbReference type="NCBI Taxonomy" id="1974748"/>
    <lineage>
        <taxon>Bacteria</taxon>
        <taxon>Pseudomonadati</taxon>
        <taxon>Candidatus Omnitrophota</taxon>
        <taxon>Candidatus Abzuiibacterium</taxon>
    </lineage>
</organism>
<dbReference type="Gene3D" id="2.60.15.10">
    <property type="entry name" value="F0F1 ATP synthase delta/epsilon subunit, N-terminal"/>
    <property type="match status" value="1"/>
</dbReference>